<evidence type="ECO:0000313" key="3">
    <source>
        <dbReference type="Proteomes" id="UP000824469"/>
    </source>
</evidence>
<dbReference type="AlphaFoldDB" id="A0AA38FU64"/>
<feature type="compositionally biased region" description="Basic residues" evidence="1">
    <location>
        <begin position="1"/>
        <end position="23"/>
    </location>
</feature>
<sequence>DWRRRRKAQKYARERQGRKRNACSKKEGKLAKDKYGSKARASNCRDRKKMGVREFS</sequence>
<evidence type="ECO:0000313" key="2">
    <source>
        <dbReference type="EMBL" id="KAH9310336.1"/>
    </source>
</evidence>
<feature type="region of interest" description="Disordered" evidence="1">
    <location>
        <begin position="1"/>
        <end position="56"/>
    </location>
</feature>
<gene>
    <name evidence="2" type="ORF">KI387_025371</name>
</gene>
<feature type="compositionally biased region" description="Basic and acidic residues" evidence="1">
    <location>
        <begin position="43"/>
        <end position="56"/>
    </location>
</feature>
<evidence type="ECO:0000256" key="1">
    <source>
        <dbReference type="SAM" id="MobiDB-lite"/>
    </source>
</evidence>
<feature type="non-terminal residue" evidence="2">
    <location>
        <position position="1"/>
    </location>
</feature>
<dbReference type="Proteomes" id="UP000824469">
    <property type="component" value="Unassembled WGS sequence"/>
</dbReference>
<feature type="non-terminal residue" evidence="2">
    <location>
        <position position="56"/>
    </location>
</feature>
<accession>A0AA38FU64</accession>
<name>A0AA38FU64_TAXCH</name>
<keyword evidence="3" id="KW-1185">Reference proteome</keyword>
<comment type="caution">
    <text evidence="2">The sequence shown here is derived from an EMBL/GenBank/DDBJ whole genome shotgun (WGS) entry which is preliminary data.</text>
</comment>
<organism evidence="2 3">
    <name type="scientific">Taxus chinensis</name>
    <name type="common">Chinese yew</name>
    <name type="synonym">Taxus wallichiana var. chinensis</name>
    <dbReference type="NCBI Taxonomy" id="29808"/>
    <lineage>
        <taxon>Eukaryota</taxon>
        <taxon>Viridiplantae</taxon>
        <taxon>Streptophyta</taxon>
        <taxon>Embryophyta</taxon>
        <taxon>Tracheophyta</taxon>
        <taxon>Spermatophyta</taxon>
        <taxon>Pinopsida</taxon>
        <taxon>Pinidae</taxon>
        <taxon>Conifers II</taxon>
        <taxon>Cupressales</taxon>
        <taxon>Taxaceae</taxon>
        <taxon>Taxus</taxon>
    </lineage>
</organism>
<dbReference type="EMBL" id="JAHRHJ020000006">
    <property type="protein sequence ID" value="KAH9310336.1"/>
    <property type="molecule type" value="Genomic_DNA"/>
</dbReference>
<feature type="compositionally biased region" description="Basic and acidic residues" evidence="1">
    <location>
        <begin position="24"/>
        <end position="36"/>
    </location>
</feature>
<proteinExistence type="predicted"/>
<reference evidence="2 3" key="1">
    <citation type="journal article" date="2021" name="Nat. Plants">
        <title>The Taxus genome provides insights into paclitaxel biosynthesis.</title>
        <authorList>
            <person name="Xiong X."/>
            <person name="Gou J."/>
            <person name="Liao Q."/>
            <person name="Li Y."/>
            <person name="Zhou Q."/>
            <person name="Bi G."/>
            <person name="Li C."/>
            <person name="Du R."/>
            <person name="Wang X."/>
            <person name="Sun T."/>
            <person name="Guo L."/>
            <person name="Liang H."/>
            <person name="Lu P."/>
            <person name="Wu Y."/>
            <person name="Zhang Z."/>
            <person name="Ro D.K."/>
            <person name="Shang Y."/>
            <person name="Huang S."/>
            <person name="Yan J."/>
        </authorList>
    </citation>
    <scope>NUCLEOTIDE SEQUENCE [LARGE SCALE GENOMIC DNA]</scope>
    <source>
        <strain evidence="2">Ta-2019</strain>
    </source>
</reference>
<protein>
    <submittedName>
        <fullName evidence="2">Uncharacterized protein</fullName>
    </submittedName>
</protein>